<evidence type="ECO:0000256" key="1">
    <source>
        <dbReference type="SAM" id="Phobius"/>
    </source>
</evidence>
<keyword evidence="3" id="KW-1185">Reference proteome</keyword>
<dbReference type="OrthoDB" id="5835957at2759"/>
<sequence length="319" mass="34864">MGVKRTRTSGIVLIAGVSSYLAYRIFTRIRGNRLFWTIVDFARIDFLNQADLRFLCQDSSPIRCCRWVVAQSPCNDGYSPFSGESSSPCSVFRSSRIVEEDKTGPGQVLCFGNSSLRRVSEGSASFSEQSSSIRLQWDDPSWEAHSDSLTQGFGRRRQSLSPSNVSDFSEFRSAKKVFDDLTTLSFEDHGGIDEGYMDATPTAEESSGSISETHEFIERNCMTDSKHLYRIVSGCSPGSDTFSVRSSLTSRSFQSLRHCAASTSFSNGLLDLTTSPSSCVSGVDALSNSMTDSAISRGSASTGDERWSSAFLNEPNAAL</sequence>
<name>A0A0N4VKX3_ENTVE</name>
<reference evidence="2 3" key="2">
    <citation type="submission" date="2018-10" db="EMBL/GenBank/DDBJ databases">
        <authorList>
            <consortium name="Pathogen Informatics"/>
        </authorList>
    </citation>
    <scope>NUCLEOTIDE SEQUENCE [LARGE SCALE GENOMIC DNA]</scope>
</reference>
<feature type="transmembrane region" description="Helical" evidence="1">
    <location>
        <begin position="6"/>
        <end position="26"/>
    </location>
</feature>
<evidence type="ECO:0000313" key="3">
    <source>
        <dbReference type="Proteomes" id="UP000274131"/>
    </source>
</evidence>
<dbReference type="WBParaSite" id="EVEC_0001152001-mRNA-1">
    <property type="protein sequence ID" value="EVEC_0001152001-mRNA-1"/>
    <property type="gene ID" value="EVEC_0001152001"/>
</dbReference>
<organism evidence="4">
    <name type="scientific">Enterobius vermicularis</name>
    <name type="common">Human pinworm</name>
    <dbReference type="NCBI Taxonomy" id="51028"/>
    <lineage>
        <taxon>Eukaryota</taxon>
        <taxon>Metazoa</taxon>
        <taxon>Ecdysozoa</taxon>
        <taxon>Nematoda</taxon>
        <taxon>Chromadorea</taxon>
        <taxon>Rhabditida</taxon>
        <taxon>Spirurina</taxon>
        <taxon>Oxyuridomorpha</taxon>
        <taxon>Oxyuroidea</taxon>
        <taxon>Oxyuridae</taxon>
        <taxon>Enterobius</taxon>
    </lineage>
</organism>
<reference evidence="4" key="1">
    <citation type="submission" date="2017-02" db="UniProtKB">
        <authorList>
            <consortium name="WormBaseParasite"/>
        </authorList>
    </citation>
    <scope>IDENTIFICATION</scope>
</reference>
<evidence type="ECO:0000313" key="4">
    <source>
        <dbReference type="WBParaSite" id="EVEC_0001152001-mRNA-1"/>
    </source>
</evidence>
<evidence type="ECO:0000313" key="2">
    <source>
        <dbReference type="EMBL" id="VDD96068.1"/>
    </source>
</evidence>
<proteinExistence type="predicted"/>
<gene>
    <name evidence="2" type="ORF">EVEC_LOCUS10819</name>
</gene>
<accession>A0A0N4VKX3</accession>
<keyword evidence="1" id="KW-0812">Transmembrane</keyword>
<dbReference type="EMBL" id="UXUI01011234">
    <property type="protein sequence ID" value="VDD96068.1"/>
    <property type="molecule type" value="Genomic_DNA"/>
</dbReference>
<keyword evidence="1" id="KW-1133">Transmembrane helix</keyword>
<keyword evidence="1" id="KW-0472">Membrane</keyword>
<dbReference type="Proteomes" id="UP000274131">
    <property type="component" value="Unassembled WGS sequence"/>
</dbReference>
<protein>
    <submittedName>
        <fullName evidence="4">Transmembrane protein</fullName>
    </submittedName>
</protein>
<dbReference type="AlphaFoldDB" id="A0A0N4VKX3"/>